<dbReference type="EMBL" id="JAUSUG010000035">
    <property type="protein sequence ID" value="MDQ0257827.1"/>
    <property type="molecule type" value="Genomic_DNA"/>
</dbReference>
<keyword evidence="4" id="KW-0479">Metal-binding</keyword>
<evidence type="ECO:0000313" key="8">
    <source>
        <dbReference type="Proteomes" id="UP001230005"/>
    </source>
</evidence>
<comment type="similarity">
    <text evidence="1 6">Belongs to the peptidase M42 family.</text>
</comment>
<dbReference type="Gene3D" id="2.40.30.40">
    <property type="entry name" value="Peptidase M42, domain 2"/>
    <property type="match status" value="1"/>
</dbReference>
<evidence type="ECO:0000256" key="5">
    <source>
        <dbReference type="ARBA" id="ARBA00022801"/>
    </source>
</evidence>
<dbReference type="PIRSF" id="PIRSF001123">
    <property type="entry name" value="PepA_GA"/>
    <property type="match status" value="1"/>
</dbReference>
<dbReference type="Proteomes" id="UP001230005">
    <property type="component" value="Unassembled WGS sequence"/>
</dbReference>
<gene>
    <name evidence="7" type="ORF">J2S74_005290</name>
</gene>
<reference evidence="7 8" key="1">
    <citation type="submission" date="2023-07" db="EMBL/GenBank/DDBJ databases">
        <title>Genomic Encyclopedia of Type Strains, Phase IV (KMG-IV): sequencing the most valuable type-strain genomes for metagenomic binning, comparative biology and taxonomic classification.</title>
        <authorList>
            <person name="Goeker M."/>
        </authorList>
    </citation>
    <scope>NUCLEOTIDE SEQUENCE [LARGE SCALE GENOMIC DNA]</scope>
    <source>
        <strain evidence="7 8">DSM 9768</strain>
    </source>
</reference>
<dbReference type="RefSeq" id="WP_307332174.1">
    <property type="nucleotide sequence ID" value="NZ_JAUSUG010000035.1"/>
</dbReference>
<dbReference type="Gene3D" id="3.40.630.10">
    <property type="entry name" value="Zn peptidases"/>
    <property type="match status" value="1"/>
</dbReference>
<comment type="caution">
    <text evidence="7">The sequence shown here is derived from an EMBL/GenBank/DDBJ whole genome shotgun (WGS) entry which is preliminary data.</text>
</comment>
<sequence length="358" mass="39370">MEKEKYQLMKNLTETEGLPGFEDRIFKVMQKEINKHTNDVETDNLGSIVGKVGNGDSKILLAGHMDEVGFIVSHISEKGFLRIRPLGGWWGHVLLSQRVKILSKKGDLTGIVGSKAPHVLSPEERKKVIEIDKMFIDIGASSREEAESFGAAVGDPVATICPFEPLPNRKMLLSRTWDNRAGCYIALKVLERLKGENLPNTLYSGATVQEEVGLRGAETLAYMVKPDIAFATDVGVAGDTPGMNQDEAGLQLGKGPILYFMDRSMIPHRKLRDLVQETAKENSIPYQIDIMSGGGTDAGRFHVANNGVPTMVVSVPARYIHSHVSVVHDDDLENAVELLCEVIKKLDNSTVKQIKGLR</sequence>
<dbReference type="InterPro" id="IPR023367">
    <property type="entry name" value="Peptidase_M42_dom2"/>
</dbReference>
<organism evidence="7 8">
    <name type="scientific">Evansella vedderi</name>
    <dbReference type="NCBI Taxonomy" id="38282"/>
    <lineage>
        <taxon>Bacteria</taxon>
        <taxon>Bacillati</taxon>
        <taxon>Bacillota</taxon>
        <taxon>Bacilli</taxon>
        <taxon>Bacillales</taxon>
        <taxon>Bacillaceae</taxon>
        <taxon>Evansella</taxon>
    </lineage>
</organism>
<evidence type="ECO:0000313" key="7">
    <source>
        <dbReference type="EMBL" id="MDQ0257827.1"/>
    </source>
</evidence>
<keyword evidence="5 7" id="KW-0378">Hydrolase</keyword>
<protein>
    <submittedName>
        <fullName evidence="7">Endoglucanase</fullName>
        <ecNumber evidence="7">3.2.1.4</ecNumber>
    </submittedName>
</protein>
<name>A0ABU0A2W5_9BACI</name>
<dbReference type="PANTHER" id="PTHR32481:SF0">
    <property type="entry name" value="AMINOPEPTIDASE YPDE-RELATED"/>
    <property type="match status" value="1"/>
</dbReference>
<accession>A0ABU0A2W5</accession>
<evidence type="ECO:0000256" key="3">
    <source>
        <dbReference type="ARBA" id="ARBA00022670"/>
    </source>
</evidence>
<keyword evidence="8" id="KW-1185">Reference proteome</keyword>
<dbReference type="InterPro" id="IPR008007">
    <property type="entry name" value="Peptidase_M42"/>
</dbReference>
<dbReference type="PANTHER" id="PTHR32481">
    <property type="entry name" value="AMINOPEPTIDASE"/>
    <property type="match status" value="1"/>
</dbReference>
<keyword evidence="2" id="KW-0031">Aminopeptidase</keyword>
<evidence type="ECO:0000256" key="6">
    <source>
        <dbReference type="PIRNR" id="PIRNR001123"/>
    </source>
</evidence>
<evidence type="ECO:0000256" key="4">
    <source>
        <dbReference type="ARBA" id="ARBA00022723"/>
    </source>
</evidence>
<dbReference type="Pfam" id="PF05343">
    <property type="entry name" value="Peptidase_M42"/>
    <property type="match status" value="1"/>
</dbReference>
<dbReference type="SUPFAM" id="SSF101821">
    <property type="entry name" value="Aminopeptidase/glucanase lid domain"/>
    <property type="match status" value="1"/>
</dbReference>
<dbReference type="GO" id="GO:0008810">
    <property type="term" value="F:cellulase activity"/>
    <property type="evidence" value="ECO:0007669"/>
    <property type="project" value="UniProtKB-EC"/>
</dbReference>
<dbReference type="CDD" id="cd05656">
    <property type="entry name" value="M42_Frv"/>
    <property type="match status" value="1"/>
</dbReference>
<dbReference type="InterPro" id="IPR051464">
    <property type="entry name" value="Peptidase_M42_aminopept"/>
</dbReference>
<evidence type="ECO:0000256" key="1">
    <source>
        <dbReference type="ARBA" id="ARBA00006272"/>
    </source>
</evidence>
<keyword evidence="7" id="KW-0326">Glycosidase</keyword>
<dbReference type="SUPFAM" id="SSF53187">
    <property type="entry name" value="Zn-dependent exopeptidases"/>
    <property type="match status" value="1"/>
</dbReference>
<dbReference type="EC" id="3.2.1.4" evidence="7"/>
<keyword evidence="3" id="KW-0645">Protease</keyword>
<evidence type="ECO:0000256" key="2">
    <source>
        <dbReference type="ARBA" id="ARBA00022438"/>
    </source>
</evidence>
<proteinExistence type="inferred from homology"/>